<dbReference type="EMBL" id="JBHSJJ010000018">
    <property type="protein sequence ID" value="MFC4874418.1"/>
    <property type="molecule type" value="Genomic_DNA"/>
</dbReference>
<dbReference type="Pfam" id="PF06291">
    <property type="entry name" value="Lambda_Bor"/>
    <property type="match status" value="1"/>
</dbReference>
<dbReference type="PROSITE" id="PS51257">
    <property type="entry name" value="PROKAR_LIPOPROTEIN"/>
    <property type="match status" value="1"/>
</dbReference>
<proteinExistence type="predicted"/>
<sequence length="97" mass="10531">MKRTIVIFALGLLISGMATSCYTQTYTVGQGPQKGVEVKDKSHYLVYGLAPIKTANPVQMAGTSQDYEVTIQHTFVDGLINAITFGLYTPTTTKVVK</sequence>
<accession>A0ABV9T7J2</accession>
<name>A0ABV9T7J2_9BACT</name>
<dbReference type="RefSeq" id="WP_377068245.1">
    <property type="nucleotide sequence ID" value="NZ_JBHSJJ010000018.1"/>
</dbReference>
<feature type="chain" id="PRO_5045535066" evidence="1">
    <location>
        <begin position="21"/>
        <end position="97"/>
    </location>
</feature>
<feature type="signal peptide" evidence="1">
    <location>
        <begin position="1"/>
        <end position="20"/>
    </location>
</feature>
<keyword evidence="3" id="KW-1185">Reference proteome</keyword>
<evidence type="ECO:0000313" key="3">
    <source>
        <dbReference type="Proteomes" id="UP001595818"/>
    </source>
</evidence>
<comment type="caution">
    <text evidence="2">The sequence shown here is derived from an EMBL/GenBank/DDBJ whole genome shotgun (WGS) entry which is preliminary data.</text>
</comment>
<keyword evidence="1" id="KW-0732">Signal</keyword>
<gene>
    <name evidence="2" type="ORF">ACFPFU_22130</name>
</gene>
<reference evidence="3" key="1">
    <citation type="journal article" date="2019" name="Int. J. Syst. Evol. Microbiol.">
        <title>The Global Catalogue of Microorganisms (GCM) 10K type strain sequencing project: providing services to taxonomists for standard genome sequencing and annotation.</title>
        <authorList>
            <consortium name="The Broad Institute Genomics Platform"/>
            <consortium name="The Broad Institute Genome Sequencing Center for Infectious Disease"/>
            <person name="Wu L."/>
            <person name="Ma J."/>
        </authorList>
    </citation>
    <scope>NUCLEOTIDE SEQUENCE [LARGE SCALE GENOMIC DNA]</scope>
    <source>
        <strain evidence="3">CGMCC 4.7466</strain>
    </source>
</reference>
<dbReference type="InterPro" id="IPR010438">
    <property type="entry name" value="Lambda_Bor"/>
</dbReference>
<dbReference type="Proteomes" id="UP001595818">
    <property type="component" value="Unassembled WGS sequence"/>
</dbReference>
<protein>
    <submittedName>
        <fullName evidence="2">Bor family protein</fullName>
    </submittedName>
</protein>
<evidence type="ECO:0000256" key="1">
    <source>
        <dbReference type="SAM" id="SignalP"/>
    </source>
</evidence>
<evidence type="ECO:0000313" key="2">
    <source>
        <dbReference type="EMBL" id="MFC4874418.1"/>
    </source>
</evidence>
<organism evidence="2 3">
    <name type="scientific">Negadavirga shengliensis</name>
    <dbReference type="NCBI Taxonomy" id="1389218"/>
    <lineage>
        <taxon>Bacteria</taxon>
        <taxon>Pseudomonadati</taxon>
        <taxon>Bacteroidota</taxon>
        <taxon>Cytophagia</taxon>
        <taxon>Cytophagales</taxon>
        <taxon>Cyclobacteriaceae</taxon>
        <taxon>Negadavirga</taxon>
    </lineage>
</organism>